<proteinExistence type="predicted"/>
<reference evidence="3" key="1">
    <citation type="submission" date="2020-11" db="EMBL/GenBank/DDBJ databases">
        <authorList>
            <consortium name="DOE Joint Genome Institute"/>
            <person name="Ahrendt S."/>
            <person name="Riley R."/>
            <person name="Andreopoulos W."/>
            <person name="LaButti K."/>
            <person name="Pangilinan J."/>
            <person name="Ruiz-duenas F.J."/>
            <person name="Barrasa J.M."/>
            <person name="Sanchez-Garcia M."/>
            <person name="Camarero S."/>
            <person name="Miyauchi S."/>
            <person name="Serrano A."/>
            <person name="Linde D."/>
            <person name="Babiker R."/>
            <person name="Drula E."/>
            <person name="Ayuso-Fernandez I."/>
            <person name="Pacheco R."/>
            <person name="Padilla G."/>
            <person name="Ferreira P."/>
            <person name="Barriuso J."/>
            <person name="Kellner H."/>
            <person name="Castanera R."/>
            <person name="Alfaro M."/>
            <person name="Ramirez L."/>
            <person name="Pisabarro A.G."/>
            <person name="Kuo A."/>
            <person name="Tritt A."/>
            <person name="Lipzen A."/>
            <person name="He G."/>
            <person name="Yan M."/>
            <person name="Ng V."/>
            <person name="Cullen D."/>
            <person name="Martin F."/>
            <person name="Rosso M.-N."/>
            <person name="Henrissat B."/>
            <person name="Hibbett D."/>
            <person name="Martinez A.T."/>
            <person name="Grigoriev I.V."/>
        </authorList>
    </citation>
    <scope>NUCLEOTIDE SEQUENCE</scope>
    <source>
        <strain evidence="3">AH 44721</strain>
    </source>
</reference>
<dbReference type="OrthoDB" id="2656987at2759"/>
<comment type="caution">
    <text evidence="3">The sequence shown here is derived from an EMBL/GenBank/DDBJ whole genome shotgun (WGS) entry which is preliminary data.</text>
</comment>
<feature type="coiled-coil region" evidence="1">
    <location>
        <begin position="190"/>
        <end position="298"/>
    </location>
</feature>
<sequence>MLGSSSSKATTPADSDPNEDSNLGSETGPSYDSEDSGSSTQSDAEPFDLDIDMLVRRRGDTRFLLSVPRKKFVVQDAYVEVVVDMHQEHHIATGIITEGIDKITPYVPVRFAEGEDGQQVPIPFNNMEDALVTMDAILPRERNHCLMLVEMKTSFLHPDPLKSMVKVCACNGDLTYGRTLSDIPPQKGKAKEEENDENDWKLALKGLQQQLEADRERSRLAEKKLKAKMKRAEEKAKLAEEKAKLAEEKAKLAAEEAKLAAENIKLAAQNIRLAEEKITQLEVDLGRETARAKQAEQDLEVVSAVQAENQRDTDEFIASGCRENTAAYYRIKVRHLVNLVQAQLAYSTISTTKLDERDAIKRWRRYCSTLTNLSFSDKLFKVEQHIRSNRKPEDVTATNGLIASGALAILIDDSSLRAIGDAAAHPGPVTKANERGYRDAIDSILSHAVAVNKPDLERHLKACVDYLLLVSGSSA</sequence>
<dbReference type="Proteomes" id="UP000724874">
    <property type="component" value="Unassembled WGS sequence"/>
</dbReference>
<accession>A0A9P5NUZ4</accession>
<evidence type="ECO:0000313" key="3">
    <source>
        <dbReference type="EMBL" id="KAF8904774.1"/>
    </source>
</evidence>
<keyword evidence="4" id="KW-1185">Reference proteome</keyword>
<keyword evidence="1" id="KW-0175">Coiled coil</keyword>
<gene>
    <name evidence="3" type="ORF">CPB84DRAFT_656197</name>
</gene>
<organism evidence="3 4">
    <name type="scientific">Gymnopilus junonius</name>
    <name type="common">Spectacular rustgill mushroom</name>
    <name type="synonym">Gymnopilus spectabilis subsp. junonius</name>
    <dbReference type="NCBI Taxonomy" id="109634"/>
    <lineage>
        <taxon>Eukaryota</taxon>
        <taxon>Fungi</taxon>
        <taxon>Dikarya</taxon>
        <taxon>Basidiomycota</taxon>
        <taxon>Agaricomycotina</taxon>
        <taxon>Agaricomycetes</taxon>
        <taxon>Agaricomycetidae</taxon>
        <taxon>Agaricales</taxon>
        <taxon>Agaricineae</taxon>
        <taxon>Hymenogastraceae</taxon>
        <taxon>Gymnopilus</taxon>
    </lineage>
</organism>
<evidence type="ECO:0000256" key="1">
    <source>
        <dbReference type="SAM" id="Coils"/>
    </source>
</evidence>
<evidence type="ECO:0000256" key="2">
    <source>
        <dbReference type="SAM" id="MobiDB-lite"/>
    </source>
</evidence>
<evidence type="ECO:0000313" key="4">
    <source>
        <dbReference type="Proteomes" id="UP000724874"/>
    </source>
</evidence>
<dbReference type="EMBL" id="JADNYJ010000025">
    <property type="protein sequence ID" value="KAF8904774.1"/>
    <property type="molecule type" value="Genomic_DNA"/>
</dbReference>
<feature type="region of interest" description="Disordered" evidence="2">
    <location>
        <begin position="1"/>
        <end position="45"/>
    </location>
</feature>
<feature type="compositionally biased region" description="Polar residues" evidence="2">
    <location>
        <begin position="1"/>
        <end position="13"/>
    </location>
</feature>
<feature type="compositionally biased region" description="Polar residues" evidence="2">
    <location>
        <begin position="20"/>
        <end position="43"/>
    </location>
</feature>
<dbReference type="AlphaFoldDB" id="A0A9P5NUZ4"/>
<name>A0A9P5NUZ4_GYMJU</name>
<dbReference type="Gene3D" id="6.10.250.1010">
    <property type="match status" value="1"/>
</dbReference>
<protein>
    <submittedName>
        <fullName evidence="3">Uncharacterized protein</fullName>
    </submittedName>
</protein>